<proteinExistence type="predicted"/>
<name>A0AAJ7W987_9HYME</name>
<reference evidence="3" key="1">
    <citation type="submission" date="2025-08" db="UniProtKB">
        <authorList>
            <consortium name="RefSeq"/>
        </authorList>
    </citation>
    <scope>IDENTIFICATION</scope>
    <source>
        <tissue evidence="3">Whole body</tissue>
    </source>
</reference>
<feature type="region of interest" description="Disordered" evidence="1">
    <location>
        <begin position="108"/>
        <end position="131"/>
    </location>
</feature>
<gene>
    <name evidence="3" type="primary">LOC113464104</name>
</gene>
<evidence type="ECO:0000313" key="3">
    <source>
        <dbReference type="RefSeq" id="XP_026667866.1"/>
    </source>
</evidence>
<feature type="compositionally biased region" description="Basic and acidic residues" evidence="1">
    <location>
        <begin position="108"/>
        <end position="125"/>
    </location>
</feature>
<protein>
    <submittedName>
        <fullName evidence="3">Golgin subfamily A member 6-like protein 22</fullName>
    </submittedName>
</protein>
<dbReference type="AlphaFoldDB" id="A0AAJ7W987"/>
<dbReference type="RefSeq" id="XP_026667866.1">
    <property type="nucleotide sequence ID" value="XM_026812065.1"/>
</dbReference>
<accession>A0AAJ7W987</accession>
<dbReference type="GeneID" id="113464104"/>
<evidence type="ECO:0000256" key="1">
    <source>
        <dbReference type="SAM" id="MobiDB-lite"/>
    </source>
</evidence>
<evidence type="ECO:0000313" key="2">
    <source>
        <dbReference type="Proteomes" id="UP000694925"/>
    </source>
</evidence>
<dbReference type="KEGG" id="ccal:113464104"/>
<dbReference type="Proteomes" id="UP000694925">
    <property type="component" value="Unplaced"/>
</dbReference>
<keyword evidence="2" id="KW-1185">Reference proteome</keyword>
<organism evidence="2 3">
    <name type="scientific">Ceratina calcarata</name>
    <dbReference type="NCBI Taxonomy" id="156304"/>
    <lineage>
        <taxon>Eukaryota</taxon>
        <taxon>Metazoa</taxon>
        <taxon>Ecdysozoa</taxon>
        <taxon>Arthropoda</taxon>
        <taxon>Hexapoda</taxon>
        <taxon>Insecta</taxon>
        <taxon>Pterygota</taxon>
        <taxon>Neoptera</taxon>
        <taxon>Endopterygota</taxon>
        <taxon>Hymenoptera</taxon>
        <taxon>Apocrita</taxon>
        <taxon>Aculeata</taxon>
        <taxon>Apoidea</taxon>
        <taxon>Anthophila</taxon>
        <taxon>Apidae</taxon>
        <taxon>Ceratina</taxon>
        <taxon>Zadontomerus</taxon>
    </lineage>
</organism>
<sequence length="239" mass="29105">MDKRNYFSTEKLMAEVEEIPSKKQQKETMLERMIEDERKKIKEMVKDVVELTIMEVMGGIKEEIRRRMELEWEILWKKKILNESEQKRKEEERERLVKEKREEKGPVMCKSWKDREESNQRKEANKSQGRRGLWKNEPRWIDMEKEKQNRRKKVKVIIDKEMWDVEENEDEEEIKALFNETLSAGEWIKGTKRLKVKDGKIILIVELRSEGDVEEVLRRKRIIGKKSRIVIQKDIWYQA</sequence>